<reference evidence="1 2" key="1">
    <citation type="submission" date="2016-10" db="EMBL/GenBank/DDBJ databases">
        <authorList>
            <person name="de Groot N.N."/>
        </authorList>
    </citation>
    <scope>NUCLEOTIDE SEQUENCE [LARGE SCALE GENOMIC DNA]</scope>
    <source>
        <strain evidence="1 2">CGMCC 1.3430</strain>
    </source>
</reference>
<evidence type="ECO:0000313" key="2">
    <source>
        <dbReference type="Proteomes" id="UP000198773"/>
    </source>
</evidence>
<organism evidence="1 2">
    <name type="scientific">Alkalimonas amylolytica</name>
    <dbReference type="NCBI Taxonomy" id="152573"/>
    <lineage>
        <taxon>Bacteria</taxon>
        <taxon>Pseudomonadati</taxon>
        <taxon>Pseudomonadota</taxon>
        <taxon>Gammaproteobacteria</taxon>
        <taxon>Alkalimonas</taxon>
    </lineage>
</organism>
<keyword evidence="1" id="KW-0547">Nucleotide-binding</keyword>
<keyword evidence="2" id="KW-1185">Reference proteome</keyword>
<sequence>NGTTLCMVTHDPRYADMAKQKLHLLDGRILDTAREAQLHAVGG</sequence>
<keyword evidence="1" id="KW-0067">ATP-binding</keyword>
<dbReference type="GO" id="GO:0005524">
    <property type="term" value="F:ATP binding"/>
    <property type="evidence" value="ECO:0007669"/>
    <property type="project" value="UniProtKB-KW"/>
</dbReference>
<name>A0A1H4G5P3_ALKAM</name>
<dbReference type="Proteomes" id="UP000198773">
    <property type="component" value="Unassembled WGS sequence"/>
</dbReference>
<protein>
    <submittedName>
        <fullName evidence="1">Putative ABC transport system ATP-binding protein</fullName>
    </submittedName>
</protein>
<dbReference type="AlphaFoldDB" id="A0A1H4G5P3"/>
<dbReference type="EMBL" id="FNRM01000021">
    <property type="protein sequence ID" value="SEB04943.1"/>
    <property type="molecule type" value="Genomic_DNA"/>
</dbReference>
<evidence type="ECO:0000313" key="1">
    <source>
        <dbReference type="EMBL" id="SEB04943.1"/>
    </source>
</evidence>
<gene>
    <name evidence="1" type="ORF">SAMN04488051_1213</name>
</gene>
<feature type="non-terminal residue" evidence="1">
    <location>
        <position position="1"/>
    </location>
</feature>
<accession>A0A1H4G5P3</accession>
<proteinExistence type="predicted"/>